<evidence type="ECO:0000313" key="2">
    <source>
        <dbReference type="EMBL" id="SJL17683.1"/>
    </source>
</evidence>
<proteinExistence type="predicted"/>
<name>A0A284S9J5_ARMOS</name>
<feature type="signal peptide" evidence="1">
    <location>
        <begin position="1"/>
        <end position="21"/>
    </location>
</feature>
<organism evidence="2 3">
    <name type="scientific">Armillaria ostoyae</name>
    <name type="common">Armillaria root rot fungus</name>
    <dbReference type="NCBI Taxonomy" id="47428"/>
    <lineage>
        <taxon>Eukaryota</taxon>
        <taxon>Fungi</taxon>
        <taxon>Dikarya</taxon>
        <taxon>Basidiomycota</taxon>
        <taxon>Agaricomycotina</taxon>
        <taxon>Agaricomycetes</taxon>
        <taxon>Agaricomycetidae</taxon>
        <taxon>Agaricales</taxon>
        <taxon>Marasmiineae</taxon>
        <taxon>Physalacriaceae</taxon>
        <taxon>Armillaria</taxon>
    </lineage>
</organism>
<reference evidence="3" key="1">
    <citation type="journal article" date="2017" name="Nat. Ecol. Evol.">
        <title>Genome expansion and lineage-specific genetic innovations in the forest pathogenic fungi Armillaria.</title>
        <authorList>
            <person name="Sipos G."/>
            <person name="Prasanna A.N."/>
            <person name="Walter M.C."/>
            <person name="O'Connor E."/>
            <person name="Balint B."/>
            <person name="Krizsan K."/>
            <person name="Kiss B."/>
            <person name="Hess J."/>
            <person name="Varga T."/>
            <person name="Slot J."/>
            <person name="Riley R."/>
            <person name="Boka B."/>
            <person name="Rigling D."/>
            <person name="Barry K."/>
            <person name="Lee J."/>
            <person name="Mihaltcheva S."/>
            <person name="LaButti K."/>
            <person name="Lipzen A."/>
            <person name="Waldron R."/>
            <person name="Moloney N.M."/>
            <person name="Sperisen C."/>
            <person name="Kredics L."/>
            <person name="Vagvoelgyi C."/>
            <person name="Patrignani A."/>
            <person name="Fitzpatrick D."/>
            <person name="Nagy I."/>
            <person name="Doyle S."/>
            <person name="Anderson J.B."/>
            <person name="Grigoriev I.V."/>
            <person name="Gueldener U."/>
            <person name="Muensterkoetter M."/>
            <person name="Nagy L.G."/>
        </authorList>
    </citation>
    <scope>NUCLEOTIDE SEQUENCE [LARGE SCALE GENOMIC DNA]</scope>
    <source>
        <strain evidence="3">C18/9</strain>
    </source>
</reference>
<keyword evidence="3" id="KW-1185">Reference proteome</keyword>
<dbReference type="AlphaFoldDB" id="A0A284S9J5"/>
<protein>
    <submittedName>
        <fullName evidence="2">Uncharacterized protein</fullName>
    </submittedName>
</protein>
<dbReference type="Proteomes" id="UP000219338">
    <property type="component" value="Unassembled WGS sequence"/>
</dbReference>
<evidence type="ECO:0000313" key="3">
    <source>
        <dbReference type="Proteomes" id="UP000219338"/>
    </source>
</evidence>
<sequence length="153" mass="16662">MKFFFPLYILPALALSALVSAGVFVSPTAGQTISSTDVNILPFLDFFGVLAFYPMQPFNLTWTSGKYFKENSFNITVLLARSPFTSTLSGVTLVEGLVSPDAGIKTYSAELAPRYFYGDNETGTFDVVIIESYSAYGGANYATDLWIQTVNVA</sequence>
<dbReference type="OrthoDB" id="2915756at2759"/>
<dbReference type="EMBL" id="FUEG01000047">
    <property type="protein sequence ID" value="SJL17683.1"/>
    <property type="molecule type" value="Genomic_DNA"/>
</dbReference>
<feature type="chain" id="PRO_5012786540" evidence="1">
    <location>
        <begin position="22"/>
        <end position="153"/>
    </location>
</feature>
<gene>
    <name evidence="2" type="ORF">ARMOST_21243</name>
</gene>
<evidence type="ECO:0000256" key="1">
    <source>
        <dbReference type="SAM" id="SignalP"/>
    </source>
</evidence>
<accession>A0A284S9J5</accession>
<dbReference type="STRING" id="47428.A0A284S9J5"/>
<keyword evidence="1" id="KW-0732">Signal</keyword>
<dbReference type="OMA" id="LAPRYFY"/>